<dbReference type="GO" id="GO:0005737">
    <property type="term" value="C:cytoplasm"/>
    <property type="evidence" value="ECO:0007669"/>
    <property type="project" value="TreeGrafter"/>
</dbReference>
<evidence type="ECO:0000256" key="2">
    <source>
        <dbReference type="ARBA" id="ARBA00022741"/>
    </source>
</evidence>
<comment type="catalytic activity">
    <reaction evidence="6 7">
        <text>Couples ATP hydrolysis with the unwinding of duplex DNA by translocating in the 3'-5' direction.</text>
        <dbReference type="EC" id="5.6.2.4"/>
    </reaction>
</comment>
<dbReference type="PANTHER" id="PTHR13710:SF120">
    <property type="entry name" value="BIFUNCTIONAL 3'-5' EXONUCLEASE_ATP-DEPENDENT HELICASE WRN"/>
    <property type="match status" value="1"/>
</dbReference>
<keyword evidence="3 7" id="KW-0378">Hydrolase</keyword>
<keyword evidence="11" id="KW-1185">Reference proteome</keyword>
<dbReference type="GO" id="GO:0005694">
    <property type="term" value="C:chromosome"/>
    <property type="evidence" value="ECO:0007669"/>
    <property type="project" value="TreeGrafter"/>
</dbReference>
<evidence type="ECO:0000256" key="1">
    <source>
        <dbReference type="ARBA" id="ARBA00005446"/>
    </source>
</evidence>
<dbReference type="SUPFAM" id="SSF52540">
    <property type="entry name" value="P-loop containing nucleoside triphosphate hydrolases"/>
    <property type="match status" value="1"/>
</dbReference>
<dbReference type="InterPro" id="IPR027417">
    <property type="entry name" value="P-loop_NTPase"/>
</dbReference>
<evidence type="ECO:0000259" key="9">
    <source>
        <dbReference type="PROSITE" id="PS51194"/>
    </source>
</evidence>
<dbReference type="Pfam" id="PF00271">
    <property type="entry name" value="Helicase_C"/>
    <property type="match status" value="1"/>
</dbReference>
<dbReference type="EC" id="5.6.2.4" evidence="7"/>
<dbReference type="InterPro" id="IPR011545">
    <property type="entry name" value="DEAD/DEAH_box_helicase_dom"/>
</dbReference>
<feature type="domain" description="Helicase ATP-binding" evidence="8">
    <location>
        <begin position="16"/>
        <end position="189"/>
    </location>
</feature>
<evidence type="ECO:0000256" key="5">
    <source>
        <dbReference type="ARBA" id="ARBA00022840"/>
    </source>
</evidence>
<evidence type="ECO:0000313" key="10">
    <source>
        <dbReference type="EnsemblProtists" id="EOD07749"/>
    </source>
</evidence>
<reference evidence="11" key="1">
    <citation type="journal article" date="2013" name="Nature">
        <title>Pan genome of the phytoplankton Emiliania underpins its global distribution.</title>
        <authorList>
            <person name="Read B.A."/>
            <person name="Kegel J."/>
            <person name="Klute M.J."/>
            <person name="Kuo A."/>
            <person name="Lefebvre S.C."/>
            <person name="Maumus F."/>
            <person name="Mayer C."/>
            <person name="Miller J."/>
            <person name="Monier A."/>
            <person name="Salamov A."/>
            <person name="Young J."/>
            <person name="Aguilar M."/>
            <person name="Claverie J.M."/>
            <person name="Frickenhaus S."/>
            <person name="Gonzalez K."/>
            <person name="Herman E.K."/>
            <person name="Lin Y.C."/>
            <person name="Napier J."/>
            <person name="Ogata H."/>
            <person name="Sarno A.F."/>
            <person name="Shmutz J."/>
            <person name="Schroeder D."/>
            <person name="de Vargas C."/>
            <person name="Verret F."/>
            <person name="von Dassow P."/>
            <person name="Valentin K."/>
            <person name="Van de Peer Y."/>
            <person name="Wheeler G."/>
            <person name="Dacks J.B."/>
            <person name="Delwiche C.F."/>
            <person name="Dyhrman S.T."/>
            <person name="Glockner G."/>
            <person name="John U."/>
            <person name="Richards T."/>
            <person name="Worden A.Z."/>
            <person name="Zhang X."/>
            <person name="Grigoriev I.V."/>
            <person name="Allen A.E."/>
            <person name="Bidle K."/>
            <person name="Borodovsky M."/>
            <person name="Bowler C."/>
            <person name="Brownlee C."/>
            <person name="Cock J.M."/>
            <person name="Elias M."/>
            <person name="Gladyshev V.N."/>
            <person name="Groth M."/>
            <person name="Guda C."/>
            <person name="Hadaegh A."/>
            <person name="Iglesias-Rodriguez M.D."/>
            <person name="Jenkins J."/>
            <person name="Jones B.M."/>
            <person name="Lawson T."/>
            <person name="Leese F."/>
            <person name="Lindquist E."/>
            <person name="Lobanov A."/>
            <person name="Lomsadze A."/>
            <person name="Malik S.B."/>
            <person name="Marsh M.E."/>
            <person name="Mackinder L."/>
            <person name="Mock T."/>
            <person name="Mueller-Roeber B."/>
            <person name="Pagarete A."/>
            <person name="Parker M."/>
            <person name="Probert I."/>
            <person name="Quesneville H."/>
            <person name="Raines C."/>
            <person name="Rensing S.A."/>
            <person name="Riano-Pachon D.M."/>
            <person name="Richier S."/>
            <person name="Rokitta S."/>
            <person name="Shiraiwa Y."/>
            <person name="Soanes D.M."/>
            <person name="van der Giezen M."/>
            <person name="Wahlund T.M."/>
            <person name="Williams B."/>
            <person name="Wilson W."/>
            <person name="Wolfe G."/>
            <person name="Wurch L.L."/>
        </authorList>
    </citation>
    <scope>NUCLEOTIDE SEQUENCE</scope>
</reference>
<dbReference type="GO" id="GO:0043138">
    <property type="term" value="F:3'-5' DNA helicase activity"/>
    <property type="evidence" value="ECO:0007669"/>
    <property type="project" value="UniProtKB-EC"/>
</dbReference>
<dbReference type="GO" id="GO:0005524">
    <property type="term" value="F:ATP binding"/>
    <property type="evidence" value="ECO:0007669"/>
    <property type="project" value="UniProtKB-KW"/>
</dbReference>
<evidence type="ECO:0000256" key="7">
    <source>
        <dbReference type="RuleBase" id="RU364117"/>
    </source>
</evidence>
<dbReference type="OMA" id="EVHIVCA"/>
<dbReference type="NCBIfam" id="TIGR00614">
    <property type="entry name" value="recQ_fam"/>
    <property type="match status" value="1"/>
</dbReference>
<evidence type="ECO:0000259" key="8">
    <source>
        <dbReference type="PROSITE" id="PS51192"/>
    </source>
</evidence>
<dbReference type="GO" id="GO:0009378">
    <property type="term" value="F:four-way junction helicase activity"/>
    <property type="evidence" value="ECO:0007669"/>
    <property type="project" value="TreeGrafter"/>
</dbReference>
<sequence>MNYYGYEFREGQREVVEAALAGKDIAVFWATGRGKSICYQLPALHTGRTVVVVSPLISLMTDQVERLNNAVGQGRRQLAAFCGSAQLDKDVERRAFDGEFPLVFMSPEKLMADGLDRLAQLHARNPLLLFAIDEAHCVSEWGHDFRPQYRQLGELRQRMPTVPIMALTATAVPNVQRDIVRSLALQNPYVQKQSSFRPNLAIKVSRKQAGLAESLGGLVQELLENNGAAVASSTLIYVPTTNEAESVAAFLQHRQINADFYHGKRDAKERESVHVRFLSGQLPVVCATVAFGMGIDKPDIRRVVHYGAPKTAEEYYQHIGRAGRDGGPARCEMIASDADFAKYSGEFYTKGLPHGQVERVLESTEKLRGYANNTSDCRWVALLRLMGETAPFAACGTCDNCVRRKNFA</sequence>
<keyword evidence="7" id="KW-0539">Nucleus</keyword>
<dbReference type="GO" id="GO:0003676">
    <property type="term" value="F:nucleic acid binding"/>
    <property type="evidence" value="ECO:0007669"/>
    <property type="project" value="InterPro"/>
</dbReference>
<dbReference type="RefSeq" id="XP_005760178.1">
    <property type="nucleotide sequence ID" value="XM_005760121.1"/>
</dbReference>
<evidence type="ECO:0000256" key="4">
    <source>
        <dbReference type="ARBA" id="ARBA00022806"/>
    </source>
</evidence>
<dbReference type="CDD" id="cd17920">
    <property type="entry name" value="DEXHc_RecQ"/>
    <property type="match status" value="1"/>
</dbReference>
<dbReference type="GO" id="GO:0016787">
    <property type="term" value="F:hydrolase activity"/>
    <property type="evidence" value="ECO:0007669"/>
    <property type="project" value="UniProtKB-KW"/>
</dbReference>
<dbReference type="PaxDb" id="2903-EOD07749"/>
<reference evidence="10" key="2">
    <citation type="submission" date="2024-10" db="UniProtKB">
        <authorList>
            <consortium name="EnsemblProtists"/>
        </authorList>
    </citation>
    <scope>IDENTIFICATION</scope>
</reference>
<dbReference type="eggNOG" id="KOG0351">
    <property type="taxonomic scope" value="Eukaryota"/>
</dbReference>
<dbReference type="InterPro" id="IPR001650">
    <property type="entry name" value="Helicase_C-like"/>
</dbReference>
<dbReference type="Gene3D" id="3.40.50.300">
    <property type="entry name" value="P-loop containing nucleotide triphosphate hydrolases"/>
    <property type="match status" value="2"/>
</dbReference>
<proteinExistence type="inferred from homology"/>
<organism evidence="10 11">
    <name type="scientific">Emiliania huxleyi (strain CCMP1516)</name>
    <dbReference type="NCBI Taxonomy" id="280463"/>
    <lineage>
        <taxon>Eukaryota</taxon>
        <taxon>Haptista</taxon>
        <taxon>Haptophyta</taxon>
        <taxon>Prymnesiophyceae</taxon>
        <taxon>Isochrysidales</taxon>
        <taxon>Noelaerhabdaceae</taxon>
        <taxon>Emiliania</taxon>
    </lineage>
</organism>
<name>A0A0D3I914_EMIH1</name>
<feature type="domain" description="Helicase C-terminal" evidence="9">
    <location>
        <begin position="222"/>
        <end position="368"/>
    </location>
</feature>
<dbReference type="KEGG" id="ehx:EMIHUDRAFT_416925"/>
<keyword evidence="5 7" id="KW-0067">ATP-binding</keyword>
<keyword evidence="2 7" id="KW-0547">Nucleotide-binding</keyword>
<dbReference type="EnsemblProtists" id="EOD07749">
    <property type="protein sequence ID" value="EOD07749"/>
    <property type="gene ID" value="EMIHUDRAFT_416925"/>
</dbReference>
<comment type="catalytic activity">
    <reaction evidence="7">
        <text>ATP + H2O = ADP + phosphate + H(+)</text>
        <dbReference type="Rhea" id="RHEA:13065"/>
        <dbReference type="ChEBI" id="CHEBI:15377"/>
        <dbReference type="ChEBI" id="CHEBI:15378"/>
        <dbReference type="ChEBI" id="CHEBI:30616"/>
        <dbReference type="ChEBI" id="CHEBI:43474"/>
        <dbReference type="ChEBI" id="CHEBI:456216"/>
    </reaction>
</comment>
<dbReference type="Pfam" id="PF00270">
    <property type="entry name" value="DEAD"/>
    <property type="match status" value="1"/>
</dbReference>
<dbReference type="SMART" id="SM00487">
    <property type="entry name" value="DEXDc"/>
    <property type="match status" value="1"/>
</dbReference>
<evidence type="ECO:0000256" key="3">
    <source>
        <dbReference type="ARBA" id="ARBA00022801"/>
    </source>
</evidence>
<evidence type="ECO:0000313" key="11">
    <source>
        <dbReference type="Proteomes" id="UP000013827"/>
    </source>
</evidence>
<comment type="similarity">
    <text evidence="1 7">Belongs to the helicase family. RecQ subfamily.</text>
</comment>
<dbReference type="PANTHER" id="PTHR13710">
    <property type="entry name" value="DNA HELICASE RECQ FAMILY MEMBER"/>
    <property type="match status" value="1"/>
</dbReference>
<dbReference type="GO" id="GO:0005634">
    <property type="term" value="C:nucleus"/>
    <property type="evidence" value="ECO:0007669"/>
    <property type="project" value="UniProtKB-SubCell"/>
</dbReference>
<dbReference type="Pfam" id="PF16124">
    <property type="entry name" value="RecQ_Zn_bind"/>
    <property type="match status" value="1"/>
</dbReference>
<dbReference type="GeneID" id="17253880"/>
<accession>A0A0D3I914</accession>
<dbReference type="HOGENOM" id="CLU_001103_9_7_1"/>
<dbReference type="InterPro" id="IPR032284">
    <property type="entry name" value="RecQ_Zn-bd"/>
</dbReference>
<dbReference type="PROSITE" id="PS51192">
    <property type="entry name" value="HELICASE_ATP_BIND_1"/>
    <property type="match status" value="1"/>
</dbReference>
<dbReference type="PROSITE" id="PS51194">
    <property type="entry name" value="HELICASE_CTER"/>
    <property type="match status" value="1"/>
</dbReference>
<dbReference type="InterPro" id="IPR014001">
    <property type="entry name" value="Helicase_ATP-bd"/>
</dbReference>
<dbReference type="FunFam" id="3.40.50.300:FF:001389">
    <property type="entry name" value="ATP-dependent DNA helicase RecQ"/>
    <property type="match status" value="1"/>
</dbReference>
<evidence type="ECO:0000256" key="6">
    <source>
        <dbReference type="ARBA" id="ARBA00034617"/>
    </source>
</evidence>
<dbReference type="SMART" id="SM00490">
    <property type="entry name" value="HELICc"/>
    <property type="match status" value="1"/>
</dbReference>
<comment type="subcellular location">
    <subcellularLocation>
        <location evidence="7">Nucleus</location>
    </subcellularLocation>
</comment>
<dbReference type="Proteomes" id="UP000013827">
    <property type="component" value="Unassembled WGS sequence"/>
</dbReference>
<dbReference type="GO" id="GO:0000724">
    <property type="term" value="P:double-strand break repair via homologous recombination"/>
    <property type="evidence" value="ECO:0007669"/>
    <property type="project" value="TreeGrafter"/>
</dbReference>
<protein>
    <recommendedName>
        <fullName evidence="7">ATP-dependent DNA helicase</fullName>
        <ecNumber evidence="7">5.6.2.4</ecNumber>
    </recommendedName>
</protein>
<dbReference type="InterPro" id="IPR004589">
    <property type="entry name" value="DNA_helicase_ATP-dep_RecQ"/>
</dbReference>
<keyword evidence="4 7" id="KW-0347">Helicase</keyword>
<dbReference type="AlphaFoldDB" id="A0A0D3I914"/>